<feature type="domain" description="Tyr recombinase" evidence="6">
    <location>
        <begin position="171"/>
        <end position="384"/>
    </location>
</feature>
<name>A0A8J3RPE7_9ACTN</name>
<protein>
    <submittedName>
        <fullName evidence="8">Site-specific integrase</fullName>
    </submittedName>
</protein>
<comment type="caution">
    <text evidence="8">The sequence shown here is derived from an EMBL/GenBank/DDBJ whole genome shotgun (WGS) entry which is preliminary data.</text>
</comment>
<dbReference type="GO" id="GO:0006310">
    <property type="term" value="P:DNA recombination"/>
    <property type="evidence" value="ECO:0007669"/>
    <property type="project" value="UniProtKB-KW"/>
</dbReference>
<proteinExistence type="inferred from homology"/>
<dbReference type="EMBL" id="BOOH01000039">
    <property type="protein sequence ID" value="GIH78310.1"/>
    <property type="molecule type" value="Genomic_DNA"/>
</dbReference>
<keyword evidence="2" id="KW-0229">DNA integration</keyword>
<comment type="similarity">
    <text evidence="1">Belongs to the 'phage' integrase family.</text>
</comment>
<evidence type="ECO:0000259" key="6">
    <source>
        <dbReference type="PROSITE" id="PS51898"/>
    </source>
</evidence>
<keyword evidence="4" id="KW-0233">DNA recombination</keyword>
<evidence type="ECO:0000256" key="4">
    <source>
        <dbReference type="ARBA" id="ARBA00023172"/>
    </source>
</evidence>
<dbReference type="Gene3D" id="1.10.150.130">
    <property type="match status" value="1"/>
</dbReference>
<dbReference type="InterPro" id="IPR002104">
    <property type="entry name" value="Integrase_catalytic"/>
</dbReference>
<accession>A0A8J3RPE7</accession>
<dbReference type="SUPFAM" id="SSF56349">
    <property type="entry name" value="DNA breaking-rejoining enzymes"/>
    <property type="match status" value="1"/>
</dbReference>
<dbReference type="RefSeq" id="WP_239316899.1">
    <property type="nucleotide sequence ID" value="NZ_BOOH01000039.1"/>
</dbReference>
<dbReference type="InterPro" id="IPR044068">
    <property type="entry name" value="CB"/>
</dbReference>
<dbReference type="PANTHER" id="PTHR30629:SF2">
    <property type="entry name" value="PROPHAGE INTEGRASE INTS-RELATED"/>
    <property type="match status" value="1"/>
</dbReference>
<organism evidence="8 9">
    <name type="scientific">Planobispora longispora</name>
    <dbReference type="NCBI Taxonomy" id="28887"/>
    <lineage>
        <taxon>Bacteria</taxon>
        <taxon>Bacillati</taxon>
        <taxon>Actinomycetota</taxon>
        <taxon>Actinomycetes</taxon>
        <taxon>Streptosporangiales</taxon>
        <taxon>Streptosporangiaceae</taxon>
        <taxon>Planobispora</taxon>
    </lineage>
</organism>
<dbReference type="PROSITE" id="PS51898">
    <property type="entry name" value="TYR_RECOMBINASE"/>
    <property type="match status" value="1"/>
</dbReference>
<gene>
    <name evidence="8" type="ORF">Plo01_47390</name>
</gene>
<evidence type="ECO:0000256" key="3">
    <source>
        <dbReference type="ARBA" id="ARBA00023125"/>
    </source>
</evidence>
<sequence>MAKILIGTYEATIYPEGNGYTGAISLGFGPDGKRQRVKRKGRTKAEVKTKLIEAVKELESGVKSSDKYTVRDAVEDWLSKGLKGRSAGTVGKLTTLARKHVIPLIGKEKLKRLTADQVDEWLDGLTGDLSTRTLGEVHAILKRAIRQAQARDLVLRNVAELVQTPTGKEGRPSKALTQQQADAVLQSAKSSPLHAYVVLSLTTGIRTEEARALRWDHVVAWDKTAKGWRAVTDVGFKHERFAIYVWRADRVTGDTKTPKSRRTLEIPKLAAEALRQHHARQAVARLKAGDAWQENGLVFCTSVGTPLDAHNVRRSFRAITRQAKVGEDWTPRELRHSFVSIMSANDVPLETIADLVGHAGTRVTEAVYRKQLKPVITKGAETMNAVFGTGKTRKRKSA</sequence>
<dbReference type="GO" id="GO:0015074">
    <property type="term" value="P:DNA integration"/>
    <property type="evidence" value="ECO:0007669"/>
    <property type="project" value="UniProtKB-KW"/>
</dbReference>
<evidence type="ECO:0000256" key="2">
    <source>
        <dbReference type="ARBA" id="ARBA00022908"/>
    </source>
</evidence>
<keyword evidence="3 5" id="KW-0238">DNA-binding</keyword>
<evidence type="ECO:0000313" key="9">
    <source>
        <dbReference type="Proteomes" id="UP000616724"/>
    </source>
</evidence>
<evidence type="ECO:0000256" key="1">
    <source>
        <dbReference type="ARBA" id="ARBA00008857"/>
    </source>
</evidence>
<reference evidence="8 9" key="1">
    <citation type="submission" date="2021-01" db="EMBL/GenBank/DDBJ databases">
        <title>Whole genome shotgun sequence of Planobispora longispora NBRC 13918.</title>
        <authorList>
            <person name="Komaki H."/>
            <person name="Tamura T."/>
        </authorList>
    </citation>
    <scope>NUCLEOTIDE SEQUENCE [LARGE SCALE GENOMIC DNA]</scope>
    <source>
        <strain evidence="8 9">NBRC 13918</strain>
    </source>
</reference>
<dbReference type="InterPro" id="IPR013762">
    <property type="entry name" value="Integrase-like_cat_sf"/>
</dbReference>
<feature type="domain" description="Core-binding (CB)" evidence="7">
    <location>
        <begin position="68"/>
        <end position="149"/>
    </location>
</feature>
<dbReference type="Pfam" id="PF00589">
    <property type="entry name" value="Phage_integrase"/>
    <property type="match status" value="1"/>
</dbReference>
<dbReference type="InterPro" id="IPR011010">
    <property type="entry name" value="DNA_brk_join_enz"/>
</dbReference>
<evidence type="ECO:0000256" key="5">
    <source>
        <dbReference type="PROSITE-ProRule" id="PRU01248"/>
    </source>
</evidence>
<dbReference type="InterPro" id="IPR050808">
    <property type="entry name" value="Phage_Integrase"/>
</dbReference>
<dbReference type="GO" id="GO:0003677">
    <property type="term" value="F:DNA binding"/>
    <property type="evidence" value="ECO:0007669"/>
    <property type="project" value="UniProtKB-UniRule"/>
</dbReference>
<dbReference type="Gene3D" id="1.10.443.10">
    <property type="entry name" value="Intergrase catalytic core"/>
    <property type="match status" value="1"/>
</dbReference>
<dbReference type="AlphaFoldDB" id="A0A8J3RPE7"/>
<dbReference type="CDD" id="cd01189">
    <property type="entry name" value="INT_ICEBs1_C_like"/>
    <property type="match status" value="1"/>
</dbReference>
<keyword evidence="9" id="KW-1185">Reference proteome</keyword>
<dbReference type="PROSITE" id="PS51900">
    <property type="entry name" value="CB"/>
    <property type="match status" value="1"/>
</dbReference>
<evidence type="ECO:0000313" key="8">
    <source>
        <dbReference type="EMBL" id="GIH78310.1"/>
    </source>
</evidence>
<dbReference type="PANTHER" id="PTHR30629">
    <property type="entry name" value="PROPHAGE INTEGRASE"/>
    <property type="match status" value="1"/>
</dbReference>
<evidence type="ECO:0000259" key="7">
    <source>
        <dbReference type="PROSITE" id="PS51900"/>
    </source>
</evidence>
<dbReference type="InterPro" id="IPR010998">
    <property type="entry name" value="Integrase_recombinase_N"/>
</dbReference>
<dbReference type="Proteomes" id="UP000616724">
    <property type="component" value="Unassembled WGS sequence"/>
</dbReference>